<name>A0A167SM09_PENCH</name>
<dbReference type="AlphaFoldDB" id="A0A167SM09"/>
<dbReference type="EMBL" id="CM002799">
    <property type="protein sequence ID" value="KZN87339.1"/>
    <property type="molecule type" value="Genomic_DNA"/>
</dbReference>
<proteinExistence type="predicted"/>
<organism evidence="1">
    <name type="scientific">Penicillium chrysogenum</name>
    <name type="common">Penicillium notatum</name>
    <dbReference type="NCBI Taxonomy" id="5076"/>
    <lineage>
        <taxon>Eukaryota</taxon>
        <taxon>Fungi</taxon>
        <taxon>Dikarya</taxon>
        <taxon>Ascomycota</taxon>
        <taxon>Pezizomycotina</taxon>
        <taxon>Eurotiomycetes</taxon>
        <taxon>Eurotiomycetidae</taxon>
        <taxon>Eurotiales</taxon>
        <taxon>Aspergillaceae</taxon>
        <taxon>Penicillium</taxon>
        <taxon>Penicillium chrysogenum species complex</taxon>
    </lineage>
</organism>
<gene>
    <name evidence="1" type="ORF">EN45_058990</name>
</gene>
<evidence type="ECO:0000313" key="1">
    <source>
        <dbReference type="EMBL" id="KZN87339.1"/>
    </source>
</evidence>
<accession>A0A167SM09</accession>
<reference evidence="1" key="1">
    <citation type="journal article" date="2014" name="Genome Announc.">
        <title>Complete sequencing and chromosome-scale genome assembly of the industrial progenitor strain P2niaD18 from the penicillin producer Penicillium chrysogenum.</title>
        <authorList>
            <person name="Specht T."/>
            <person name="Dahlmann T.A."/>
            <person name="Zadra I."/>
            <person name="Kurnsteiner H."/>
            <person name="Kuck U."/>
        </authorList>
    </citation>
    <scope>NUCLEOTIDE SEQUENCE [LARGE SCALE GENOMIC DNA]</scope>
    <source>
        <strain evidence="1">P2niaD18</strain>
    </source>
</reference>
<sequence>MPFEPFKRERDGAKAFLERMRNGVSNNEILAELLDKESNIFTDHVYELPKAQMTKARLPDVAKYKLQLHASFNKPDLNADYSGHSSVYLVGQPNRWARRLSRTPKPCHWSIYSEGHFYHLKLEDGAQGSSIVLRDEPQREWKALSGPFIAYHIGVTDYYPDEISLLAKWVITQMNHDTLSTAAYEQFVFGLAIRILRGPSNTTAFIGNFWQIMEHDIGCRRQALAPNGFLTGIQLASPEEDISTWLKRWYLIYRIETDARGLDLCWRKGTKGQISWKAHEFHPFIRPLAVGPPAIANVLAKVGQRIPLLSKAVPPKHRKKMPMMAVYRRKKGAPLPRDLMLKHYYASLFSIHIRPGCNMSDKDFWFQVNDYLNSGCVEHITFNRGFSYKFIFGPEIIGSVRFVRYREPPAEEVLHSSSSTIVEKECLESESTIDAEQSTGECIYPPDPLATNLFEHKGVPCQVLIDMAETFKSPVEI</sequence>
<protein>
    <submittedName>
        <fullName evidence="1">Uncharacterized protein</fullName>
    </submittedName>
</protein>
<dbReference type="Proteomes" id="UP000076449">
    <property type="component" value="Chromosome II"/>
</dbReference>